<evidence type="ECO:0000313" key="11">
    <source>
        <dbReference type="Proteomes" id="UP001321445"/>
    </source>
</evidence>
<dbReference type="PANTHER" id="PTHR33908">
    <property type="entry name" value="MANNOSYLTRANSFERASE YKCB-RELATED"/>
    <property type="match status" value="1"/>
</dbReference>
<feature type="transmembrane region" description="Helical" evidence="8">
    <location>
        <begin position="86"/>
        <end position="103"/>
    </location>
</feature>
<feature type="transmembrane region" description="Helical" evidence="8">
    <location>
        <begin position="280"/>
        <end position="301"/>
    </location>
</feature>
<keyword evidence="7 8" id="KW-0472">Membrane</keyword>
<keyword evidence="2" id="KW-1003">Cell membrane</keyword>
<evidence type="ECO:0000256" key="1">
    <source>
        <dbReference type="ARBA" id="ARBA00004651"/>
    </source>
</evidence>
<feature type="transmembrane region" description="Helical" evidence="8">
    <location>
        <begin position="109"/>
        <end position="127"/>
    </location>
</feature>
<keyword evidence="6 8" id="KW-1133">Transmembrane helix</keyword>
<protein>
    <recommendedName>
        <fullName evidence="9">Glycosyltransferase RgtA/B/C/D-like domain-containing protein</fullName>
    </recommendedName>
</protein>
<feature type="transmembrane region" description="Helical" evidence="8">
    <location>
        <begin position="332"/>
        <end position="349"/>
    </location>
</feature>
<keyword evidence="11" id="KW-1185">Reference proteome</keyword>
<comment type="subcellular location">
    <subcellularLocation>
        <location evidence="1">Cell membrane</location>
        <topology evidence="1">Multi-pass membrane protein</topology>
    </subcellularLocation>
</comment>
<dbReference type="PANTHER" id="PTHR33908:SF11">
    <property type="entry name" value="MEMBRANE PROTEIN"/>
    <property type="match status" value="1"/>
</dbReference>
<keyword evidence="5 8" id="KW-0812">Transmembrane</keyword>
<feature type="domain" description="Glycosyltransferase RgtA/B/C/D-like" evidence="9">
    <location>
        <begin position="57"/>
        <end position="217"/>
    </location>
</feature>
<dbReference type="EMBL" id="AP027370">
    <property type="protein sequence ID" value="BDY12029.1"/>
    <property type="molecule type" value="Genomic_DNA"/>
</dbReference>
<keyword evidence="4" id="KW-0808">Transferase</keyword>
<evidence type="ECO:0000256" key="3">
    <source>
        <dbReference type="ARBA" id="ARBA00022676"/>
    </source>
</evidence>
<evidence type="ECO:0000256" key="7">
    <source>
        <dbReference type="ARBA" id="ARBA00023136"/>
    </source>
</evidence>
<feature type="transmembrane region" description="Helical" evidence="8">
    <location>
        <begin position="199"/>
        <end position="217"/>
    </location>
</feature>
<evidence type="ECO:0000256" key="6">
    <source>
        <dbReference type="ARBA" id="ARBA00022989"/>
    </source>
</evidence>
<name>A0ABM8FID4_9BACT</name>
<feature type="transmembrane region" description="Helical" evidence="8">
    <location>
        <begin position="248"/>
        <end position="268"/>
    </location>
</feature>
<evidence type="ECO:0000256" key="5">
    <source>
        <dbReference type="ARBA" id="ARBA00022692"/>
    </source>
</evidence>
<organism evidence="10 11">
    <name type="scientific">Hydrogenimonas cancrithermarum</name>
    <dbReference type="NCBI Taxonomy" id="2993563"/>
    <lineage>
        <taxon>Bacteria</taxon>
        <taxon>Pseudomonadati</taxon>
        <taxon>Campylobacterota</taxon>
        <taxon>Epsilonproteobacteria</taxon>
        <taxon>Campylobacterales</taxon>
        <taxon>Hydrogenimonadaceae</taxon>
        <taxon>Hydrogenimonas</taxon>
    </lineage>
</organism>
<keyword evidence="3" id="KW-0328">Glycosyltransferase</keyword>
<evidence type="ECO:0000313" key="10">
    <source>
        <dbReference type="EMBL" id="BDY12029.1"/>
    </source>
</evidence>
<accession>A0ABM8FID4</accession>
<feature type="transmembrane region" description="Helical" evidence="8">
    <location>
        <begin position="307"/>
        <end position="325"/>
    </location>
</feature>
<dbReference type="Proteomes" id="UP001321445">
    <property type="component" value="Chromosome"/>
</dbReference>
<gene>
    <name evidence="10" type="ORF">HCR_03410</name>
</gene>
<evidence type="ECO:0000256" key="4">
    <source>
        <dbReference type="ARBA" id="ARBA00022679"/>
    </source>
</evidence>
<dbReference type="Pfam" id="PF13231">
    <property type="entry name" value="PMT_2"/>
    <property type="match status" value="1"/>
</dbReference>
<evidence type="ECO:0000259" key="9">
    <source>
        <dbReference type="Pfam" id="PF13231"/>
    </source>
</evidence>
<dbReference type="RefSeq" id="WP_286337241.1">
    <property type="nucleotide sequence ID" value="NZ_AP027370.1"/>
</dbReference>
<sequence>MPKTARYDTLSNLLILLFLLTAYRIFMLTQAASSIDLYADEAYYWGWAQHFDFGYYSKPPMVAWLIMLATSICGDGFVCIKIASPIVYIFTTLNIYFLAKELFDEKVAFYSAVAFITLPAVWLSSLIISTDVPFLFFWSLGMLFFVKALKSDSWRDWLVTALAGGGGLLSKYTMIIFVVSAFAYLVTSKTHRHHLKNPKLYVTMGLAALIYLPNLYWNYTHEFVSFKHTEDNAHLEGELFHPGRMFEFLGAQFGVFGPILFGWLLALLPRYKTLKQNESYTLLWWFVLPFFALILTISLLSRAHANWSAPMYVASTLLVVSWLVLHGRKRWLAAAIGINVLLGVVFYHYHDITETLQIELTRKTDPYKRVRGWKELGREVEAILKEHPEAKLLSDDRKTMAELIYYIHPHPFDAVKWNPKHTLLDHYELTTSLQKQLGEEFVYVTDREEISDVKKAFEEVEKIKTIVIPLYKDYKMVYHVYYLKHFKGYSPAGTSK</sequence>
<reference evidence="10 11" key="1">
    <citation type="submission" date="2023-03" db="EMBL/GenBank/DDBJ databases">
        <title>Description of Hydrogenimonas sp. ISO32.</title>
        <authorList>
            <person name="Mino S."/>
            <person name="Fukazawa S."/>
            <person name="Sawabe T."/>
        </authorList>
    </citation>
    <scope>NUCLEOTIDE SEQUENCE [LARGE SCALE GENOMIC DNA]</scope>
    <source>
        <strain evidence="10 11">ISO32</strain>
    </source>
</reference>
<evidence type="ECO:0000256" key="2">
    <source>
        <dbReference type="ARBA" id="ARBA00022475"/>
    </source>
</evidence>
<proteinExistence type="predicted"/>
<evidence type="ECO:0000256" key="8">
    <source>
        <dbReference type="SAM" id="Phobius"/>
    </source>
</evidence>
<dbReference type="InterPro" id="IPR050297">
    <property type="entry name" value="LipidA_mod_glycosyltrf_83"/>
</dbReference>
<dbReference type="InterPro" id="IPR038731">
    <property type="entry name" value="RgtA/B/C-like"/>
</dbReference>